<dbReference type="GO" id="GO:0046872">
    <property type="term" value="F:metal ion binding"/>
    <property type="evidence" value="ECO:0007669"/>
    <property type="project" value="UniProtKB-KW"/>
</dbReference>
<protein>
    <submittedName>
        <fullName evidence="9">Geranylgeranyl transferase type-1 subunit beta</fullName>
        <ecNumber evidence="9">2.5.1.59</ecNumber>
    </submittedName>
</protein>
<dbReference type="Proteomes" id="UP001143981">
    <property type="component" value="Unassembled WGS sequence"/>
</dbReference>
<dbReference type="InterPro" id="IPR001330">
    <property type="entry name" value="Prenyltrans"/>
</dbReference>
<reference evidence="9" key="1">
    <citation type="submission" date="2022-07" db="EMBL/GenBank/DDBJ databases">
        <title>Phylogenomic reconstructions and comparative analyses of Kickxellomycotina fungi.</title>
        <authorList>
            <person name="Reynolds N.K."/>
            <person name="Stajich J.E."/>
            <person name="Barry K."/>
            <person name="Grigoriev I.V."/>
            <person name="Crous P."/>
            <person name="Smith M.E."/>
        </authorList>
    </citation>
    <scope>NUCLEOTIDE SEQUENCE</scope>
    <source>
        <strain evidence="9">BCRC 34381</strain>
    </source>
</reference>
<evidence type="ECO:0000256" key="5">
    <source>
        <dbReference type="ARBA" id="ARBA00022723"/>
    </source>
</evidence>
<dbReference type="PANTHER" id="PTHR11774">
    <property type="entry name" value="GERANYLGERANYL TRANSFERASE TYPE BETA SUBUNIT"/>
    <property type="match status" value="1"/>
</dbReference>
<dbReference type="InterPro" id="IPR008930">
    <property type="entry name" value="Terpenoid_cyclase/PrenylTrfase"/>
</dbReference>
<dbReference type="OrthoDB" id="24893at2759"/>
<evidence type="ECO:0000256" key="6">
    <source>
        <dbReference type="ARBA" id="ARBA00022737"/>
    </source>
</evidence>
<sequence>MATKLAANAHVRYFKHCLNMLPGELASQDASRMTIAQLCLVGLAALGRLEDSIPAAQRAGMVEWIYAQQVPADGRGAEFGGFRGGSLFGPHDACEYAPANSGNVAATYSALCALLLLGDDLSRVDRGAAVAAIRRLQQQSGTFAPHPGTTERDPRFIYCACAVSAILDDWRGVDVDAATRFIVSCCSFDGGMTQAPFQESHGGHLYCCVASLSLMGRLDALPDRQRALRWALLRHGGGFQGRVNKIPDVCYSFWVGAAIEILGGYGLVDDAAAADFGLQCEADIGGMSKWPKHRPDPLHSALGIVGYSFCRPDGLPRMSPELLLPEHVVKRMEALPIRRR</sequence>
<dbReference type="AlphaFoldDB" id="A0A9W8CZX8"/>
<keyword evidence="5" id="KW-0479">Metal-binding</keyword>
<evidence type="ECO:0000256" key="1">
    <source>
        <dbReference type="ARBA" id="ARBA00001947"/>
    </source>
</evidence>
<gene>
    <name evidence="9" type="primary">CDC43</name>
    <name evidence="9" type="ORF">LPJ61_002151</name>
</gene>
<dbReference type="Gene3D" id="1.50.10.20">
    <property type="match status" value="1"/>
</dbReference>
<comment type="similarity">
    <text evidence="2">Belongs to the protein prenyltransferase subunit beta family.</text>
</comment>
<evidence type="ECO:0000259" key="8">
    <source>
        <dbReference type="Pfam" id="PF00432"/>
    </source>
</evidence>
<name>A0A9W8CZX8_9FUNG</name>
<proteinExistence type="inferred from homology"/>
<dbReference type="InterPro" id="IPR045089">
    <property type="entry name" value="PGGT1B-like"/>
</dbReference>
<keyword evidence="7" id="KW-0862">Zinc</keyword>
<dbReference type="SUPFAM" id="SSF48239">
    <property type="entry name" value="Terpenoid cyclases/Protein prenyltransferases"/>
    <property type="match status" value="1"/>
</dbReference>
<keyword evidence="3" id="KW-0637">Prenyltransferase</keyword>
<evidence type="ECO:0000256" key="4">
    <source>
        <dbReference type="ARBA" id="ARBA00022679"/>
    </source>
</evidence>
<accession>A0A9W8CZX8</accession>
<dbReference type="Pfam" id="PF00432">
    <property type="entry name" value="Prenyltrans"/>
    <property type="match status" value="1"/>
</dbReference>
<evidence type="ECO:0000256" key="3">
    <source>
        <dbReference type="ARBA" id="ARBA00022602"/>
    </source>
</evidence>
<evidence type="ECO:0000256" key="7">
    <source>
        <dbReference type="ARBA" id="ARBA00022833"/>
    </source>
</evidence>
<comment type="caution">
    <text evidence="9">The sequence shown here is derived from an EMBL/GenBank/DDBJ whole genome shotgun (WGS) entry which is preliminary data.</text>
</comment>
<evidence type="ECO:0000256" key="2">
    <source>
        <dbReference type="ARBA" id="ARBA00010497"/>
    </source>
</evidence>
<evidence type="ECO:0000313" key="10">
    <source>
        <dbReference type="Proteomes" id="UP001143981"/>
    </source>
</evidence>
<dbReference type="GO" id="GO:0004662">
    <property type="term" value="F:CAAX-protein geranylgeranyltransferase activity"/>
    <property type="evidence" value="ECO:0007669"/>
    <property type="project" value="UniProtKB-EC"/>
</dbReference>
<comment type="cofactor">
    <cofactor evidence="1">
        <name>Zn(2+)</name>
        <dbReference type="ChEBI" id="CHEBI:29105"/>
    </cofactor>
</comment>
<dbReference type="EC" id="2.5.1.59" evidence="9"/>
<dbReference type="PANTHER" id="PTHR11774:SF4">
    <property type="entry name" value="GERANYLGERANYL TRANSFERASE TYPE-1 SUBUNIT BETA"/>
    <property type="match status" value="1"/>
</dbReference>
<evidence type="ECO:0000313" key="9">
    <source>
        <dbReference type="EMBL" id="KAJ1732218.1"/>
    </source>
</evidence>
<feature type="domain" description="Prenyltransferase alpha-alpha toroid" evidence="8">
    <location>
        <begin position="5"/>
        <end position="322"/>
    </location>
</feature>
<keyword evidence="4 9" id="KW-0808">Transferase</keyword>
<keyword evidence="10" id="KW-1185">Reference proteome</keyword>
<keyword evidence="6" id="KW-0677">Repeat</keyword>
<dbReference type="GO" id="GO:0005953">
    <property type="term" value="C:CAAX-protein geranylgeranyltransferase complex"/>
    <property type="evidence" value="ECO:0007669"/>
    <property type="project" value="TreeGrafter"/>
</dbReference>
<organism evidence="9 10">
    <name type="scientific">Coemansia biformis</name>
    <dbReference type="NCBI Taxonomy" id="1286918"/>
    <lineage>
        <taxon>Eukaryota</taxon>
        <taxon>Fungi</taxon>
        <taxon>Fungi incertae sedis</taxon>
        <taxon>Zoopagomycota</taxon>
        <taxon>Kickxellomycotina</taxon>
        <taxon>Kickxellomycetes</taxon>
        <taxon>Kickxellales</taxon>
        <taxon>Kickxellaceae</taxon>
        <taxon>Coemansia</taxon>
    </lineage>
</organism>
<dbReference type="EMBL" id="JANBOI010000247">
    <property type="protein sequence ID" value="KAJ1732218.1"/>
    <property type="molecule type" value="Genomic_DNA"/>
</dbReference>